<dbReference type="eggNOG" id="COG0596">
    <property type="taxonomic scope" value="Bacteria"/>
</dbReference>
<keyword evidence="3" id="KW-0378">Hydrolase</keyword>
<reference evidence="3 4" key="1">
    <citation type="submission" date="2014-04" db="EMBL/GenBank/DDBJ databases">
        <title>A comprehensive comparison of genomes of Erythrobacter spp. strains.</title>
        <authorList>
            <person name="Zheng Q."/>
        </authorList>
    </citation>
    <scope>NUCLEOTIDE SEQUENCE [LARGE SCALE GENOMIC DNA]</scope>
    <source>
        <strain evidence="3 4">DSM 6997</strain>
    </source>
</reference>
<dbReference type="Pfam" id="PF00561">
    <property type="entry name" value="Abhydrolase_1"/>
    <property type="match status" value="1"/>
</dbReference>
<dbReference type="AlphaFoldDB" id="A0A074MJU4"/>
<dbReference type="OrthoDB" id="613638at2"/>
<dbReference type="InterPro" id="IPR029058">
    <property type="entry name" value="AB_hydrolase_fold"/>
</dbReference>
<dbReference type="InterPro" id="IPR050266">
    <property type="entry name" value="AB_hydrolase_sf"/>
</dbReference>
<keyword evidence="4" id="KW-1185">Reference proteome</keyword>
<dbReference type="SUPFAM" id="SSF53474">
    <property type="entry name" value="alpha/beta-Hydrolases"/>
    <property type="match status" value="1"/>
</dbReference>
<dbReference type="Proteomes" id="UP000027647">
    <property type="component" value="Unassembled WGS sequence"/>
</dbReference>
<dbReference type="PANTHER" id="PTHR43798:SF27">
    <property type="entry name" value="HYDROLASE ALPHA_BETA HYDROLASE FOLD FAMILY"/>
    <property type="match status" value="1"/>
</dbReference>
<gene>
    <name evidence="3" type="ORF">EH31_05390</name>
</gene>
<dbReference type="EMBL" id="JMIW01000001">
    <property type="protein sequence ID" value="KEO92103.1"/>
    <property type="molecule type" value="Genomic_DNA"/>
</dbReference>
<dbReference type="InterPro" id="IPR000073">
    <property type="entry name" value="AB_hydrolase_1"/>
</dbReference>
<evidence type="ECO:0000259" key="2">
    <source>
        <dbReference type="Pfam" id="PF00561"/>
    </source>
</evidence>
<dbReference type="STRING" id="1044.EH31_05390"/>
<name>A0A074MJU4_ERYLO</name>
<dbReference type="PANTHER" id="PTHR43798">
    <property type="entry name" value="MONOACYLGLYCEROL LIPASE"/>
    <property type="match status" value="1"/>
</dbReference>
<proteinExistence type="predicted"/>
<organism evidence="3 4">
    <name type="scientific">Erythrobacter longus</name>
    <dbReference type="NCBI Taxonomy" id="1044"/>
    <lineage>
        <taxon>Bacteria</taxon>
        <taxon>Pseudomonadati</taxon>
        <taxon>Pseudomonadota</taxon>
        <taxon>Alphaproteobacteria</taxon>
        <taxon>Sphingomonadales</taxon>
        <taxon>Erythrobacteraceae</taxon>
        <taxon>Erythrobacter/Porphyrobacter group</taxon>
        <taxon>Erythrobacter</taxon>
    </lineage>
</organism>
<sequence length="491" mass="53418">MKKPQIVSALALLMAASSLTFSPGSAHAAPNEEAITFEAGNGESVEAFRGTLTVPMNRSDPNSGTTENAYVRFPATTKTPGSPIVYLSGGPGGSGIGTARGERFPLFMAMRQHGDVIAFDQRGTGQSEKPERCASSVTIGDMERVSDEEHNKRYRQAVRECAARWQEAGVDLRGFNTIESAQDLSDLRKHLGADQISLWSISYGSHLALAALAAIPDELDRVIMAATEGLDQTVKLPARTLGYFERLQAAVDAQPEAARLYPDILGLMNRVHAKLDAEPMTVTVPKRDGTTYDLLLQKRHLQQFTGGLIADPQYAAVALMMYRQIDEGDPTLITFILQRFWAPEEPITLSAMSLLMDRASGITPARLQAFQHQAESSPVGEYLNFPMPQVLDELQSVDLGPDFRDGPFGDTPVLMLTGTLDGRTYPEAHLEATAGLSNVQHIVVENTGHNLFMTTPEVGEAMHTFMRGETAKSDRIFVEAPDFSKLPNLGG</sequence>
<accession>A0A074MJU4</accession>
<evidence type="ECO:0000256" key="1">
    <source>
        <dbReference type="SAM" id="SignalP"/>
    </source>
</evidence>
<dbReference type="GO" id="GO:0016020">
    <property type="term" value="C:membrane"/>
    <property type="evidence" value="ECO:0007669"/>
    <property type="project" value="TreeGrafter"/>
</dbReference>
<feature type="domain" description="AB hydrolase-1" evidence="2">
    <location>
        <begin position="83"/>
        <end position="454"/>
    </location>
</feature>
<feature type="chain" id="PRO_5001698946" evidence="1">
    <location>
        <begin position="29"/>
        <end position="491"/>
    </location>
</feature>
<evidence type="ECO:0000313" key="4">
    <source>
        <dbReference type="Proteomes" id="UP000027647"/>
    </source>
</evidence>
<dbReference type="GO" id="GO:0016787">
    <property type="term" value="F:hydrolase activity"/>
    <property type="evidence" value="ECO:0007669"/>
    <property type="project" value="UniProtKB-KW"/>
</dbReference>
<protein>
    <submittedName>
        <fullName evidence="3">Alpha/beta hydrolase</fullName>
    </submittedName>
</protein>
<keyword evidence="1" id="KW-0732">Signal</keyword>
<evidence type="ECO:0000313" key="3">
    <source>
        <dbReference type="EMBL" id="KEO92103.1"/>
    </source>
</evidence>
<comment type="caution">
    <text evidence="3">The sequence shown here is derived from an EMBL/GenBank/DDBJ whole genome shotgun (WGS) entry which is preliminary data.</text>
</comment>
<dbReference type="Gene3D" id="3.40.50.1820">
    <property type="entry name" value="alpha/beta hydrolase"/>
    <property type="match status" value="1"/>
</dbReference>
<feature type="signal peptide" evidence="1">
    <location>
        <begin position="1"/>
        <end position="28"/>
    </location>
</feature>